<dbReference type="EMBL" id="SLWS01000010">
    <property type="protein sequence ID" value="TCO53749.1"/>
    <property type="molecule type" value="Genomic_DNA"/>
</dbReference>
<dbReference type="InterPro" id="IPR052900">
    <property type="entry name" value="Phospholipid_Metab_Enz"/>
</dbReference>
<dbReference type="InterPro" id="IPR029052">
    <property type="entry name" value="Metallo-depent_PP-like"/>
</dbReference>
<comment type="caution">
    <text evidence="2">The sequence shown here is derived from an EMBL/GenBank/DDBJ whole genome shotgun (WGS) entry which is preliminary data.</text>
</comment>
<dbReference type="PANTHER" id="PTHR43606">
    <property type="entry name" value="PHOSPHATASE, PUTATIVE (AFU_ORTHOLOGUE AFUA_6G08710)-RELATED"/>
    <property type="match status" value="1"/>
</dbReference>
<dbReference type="InterPro" id="IPR032093">
    <property type="entry name" value="PhoD_N"/>
</dbReference>
<dbReference type="SUPFAM" id="SSF56300">
    <property type="entry name" value="Metallo-dependent phosphatases"/>
    <property type="match status" value="1"/>
</dbReference>
<accession>A0A4R2JCB3</accession>
<organism evidence="2 3">
    <name type="scientific">Actinocrispum wychmicini</name>
    <dbReference type="NCBI Taxonomy" id="1213861"/>
    <lineage>
        <taxon>Bacteria</taxon>
        <taxon>Bacillati</taxon>
        <taxon>Actinomycetota</taxon>
        <taxon>Actinomycetes</taxon>
        <taxon>Pseudonocardiales</taxon>
        <taxon>Pseudonocardiaceae</taxon>
        <taxon>Actinocrispum</taxon>
    </lineage>
</organism>
<dbReference type="Pfam" id="PF16655">
    <property type="entry name" value="PhoD_N"/>
    <property type="match status" value="1"/>
</dbReference>
<dbReference type="CDD" id="cd07389">
    <property type="entry name" value="MPP_PhoD"/>
    <property type="match status" value="1"/>
</dbReference>
<gene>
    <name evidence="2" type="ORF">EV192_110341</name>
</gene>
<keyword evidence="3" id="KW-1185">Reference proteome</keyword>
<protein>
    <submittedName>
        <fullName evidence="2">Alkaline phosphatase/alkaline phosphatase D</fullName>
    </submittedName>
</protein>
<feature type="domain" description="Fibronectin type-III" evidence="1">
    <location>
        <begin position="63"/>
        <end position="136"/>
    </location>
</feature>
<dbReference type="RefSeq" id="WP_132123695.1">
    <property type="nucleotide sequence ID" value="NZ_SLWS01000010.1"/>
</dbReference>
<dbReference type="OrthoDB" id="327733at2"/>
<evidence type="ECO:0000313" key="3">
    <source>
        <dbReference type="Proteomes" id="UP000295680"/>
    </source>
</evidence>
<dbReference type="Proteomes" id="UP000295680">
    <property type="component" value="Unassembled WGS sequence"/>
</dbReference>
<evidence type="ECO:0000313" key="2">
    <source>
        <dbReference type="EMBL" id="TCO53749.1"/>
    </source>
</evidence>
<name>A0A4R2JCB3_9PSEU</name>
<dbReference type="Gene3D" id="3.60.21.70">
    <property type="entry name" value="PhoD-like phosphatase"/>
    <property type="match status" value="1"/>
</dbReference>
<dbReference type="SMART" id="SM00060">
    <property type="entry name" value="FN3"/>
    <property type="match status" value="1"/>
</dbReference>
<proteinExistence type="predicted"/>
<dbReference type="CDD" id="cd00063">
    <property type="entry name" value="FN3"/>
    <property type="match status" value="1"/>
</dbReference>
<reference evidence="2 3" key="1">
    <citation type="submission" date="2019-03" db="EMBL/GenBank/DDBJ databases">
        <title>Genomic Encyclopedia of Type Strains, Phase IV (KMG-IV): sequencing the most valuable type-strain genomes for metagenomic binning, comparative biology and taxonomic classification.</title>
        <authorList>
            <person name="Goeker M."/>
        </authorList>
    </citation>
    <scope>NUCLEOTIDE SEQUENCE [LARGE SCALE GENOMIC DNA]</scope>
    <source>
        <strain evidence="2 3">DSM 45934</strain>
    </source>
</reference>
<dbReference type="Gene3D" id="2.60.40.380">
    <property type="entry name" value="Purple acid phosphatase-like, N-terminal"/>
    <property type="match status" value="1"/>
</dbReference>
<sequence length="590" mass="63962">MDGASRRTVLKGAALGAVAMAGPLRVFDVAAAAAPASNGIFGYGVASGDPTGDAVVIWTRATPPPERGVVATPGSGHGRGMRVHWEVARDPQFRCVVQRDTVTTSASSDHTVKVDVTDLEPYTKYFYRFRANGETSPVGETRTAPDDGDELHALRFALVSCSNYTGGYFSAYRALGERDDLDFVLHVGDYIYEYGNGADRYGPIELVGKRDGIPATETIDLAGYRLRHALHKADSDLAFAHRRHPWITIFDDHEVANNAWDTGAENHTPGTEGSFAARRQAAYQAYLEWMPFRLPEQRRVPHRGIRFFKRFHFGPLGDLSIVETRQNRSAQVDVPPFTKTGGGFIPTGIPAVDAQLADPHRHLPEPEQLRWLKDGVARRGARWHLIGNQVVFTPVRFPGAVLGAPANLTMLNSDQWDGYQADQTNLISHLAAQPAGAGDVVVLTGDIHSSWAMDIPTKLGAGYTSAGVEFVCPSVTSDGFYELVRGSLPKGTPASAAVGAVRQITSTLTTVNPWIKYLNGLGHGFTLVDVTPDRVQADFHHTPTPTDTVPDPRIVPTTRTAYVTGWQTLAGSRRLSPATGPIGKRSDEPA</sequence>
<evidence type="ECO:0000259" key="1">
    <source>
        <dbReference type="SMART" id="SM00060"/>
    </source>
</evidence>
<dbReference type="PANTHER" id="PTHR43606:SF2">
    <property type="entry name" value="ALKALINE PHOSPHATASE FAMILY PROTEIN (AFU_ORTHOLOGUE AFUA_5G03860)"/>
    <property type="match status" value="1"/>
</dbReference>
<dbReference type="Pfam" id="PF09423">
    <property type="entry name" value="PhoD"/>
    <property type="match status" value="1"/>
</dbReference>
<dbReference type="InterPro" id="IPR006311">
    <property type="entry name" value="TAT_signal"/>
</dbReference>
<dbReference type="PROSITE" id="PS51318">
    <property type="entry name" value="TAT"/>
    <property type="match status" value="1"/>
</dbReference>
<dbReference type="InterPro" id="IPR038607">
    <property type="entry name" value="PhoD-like_sf"/>
</dbReference>
<dbReference type="AlphaFoldDB" id="A0A4R2JCB3"/>
<dbReference type="InterPro" id="IPR018946">
    <property type="entry name" value="PhoD-like_MPP"/>
</dbReference>
<dbReference type="InterPro" id="IPR003961">
    <property type="entry name" value="FN3_dom"/>
</dbReference>